<evidence type="ECO:0000256" key="1">
    <source>
        <dbReference type="ARBA" id="ARBA00022691"/>
    </source>
</evidence>
<dbReference type="NCBIfam" id="TIGR00104">
    <property type="entry name" value="tRNA_TsaA"/>
    <property type="match status" value="1"/>
</dbReference>
<gene>
    <name evidence="5" type="ORF">M6B38_134135</name>
</gene>
<dbReference type="FunFam" id="2.40.30.70:FF:000003">
    <property type="entry name" value="tRNA (Adenine(37)-N6)-methyltransferase isoform A"/>
    <property type="match status" value="1"/>
</dbReference>
<dbReference type="SUPFAM" id="SSF118196">
    <property type="entry name" value="YaeB-like"/>
    <property type="match status" value="1"/>
</dbReference>
<organism evidence="5 6">
    <name type="scientific">Iris pallida</name>
    <name type="common">Sweet iris</name>
    <dbReference type="NCBI Taxonomy" id="29817"/>
    <lineage>
        <taxon>Eukaryota</taxon>
        <taxon>Viridiplantae</taxon>
        <taxon>Streptophyta</taxon>
        <taxon>Embryophyta</taxon>
        <taxon>Tracheophyta</taxon>
        <taxon>Spermatophyta</taxon>
        <taxon>Magnoliopsida</taxon>
        <taxon>Liliopsida</taxon>
        <taxon>Asparagales</taxon>
        <taxon>Iridaceae</taxon>
        <taxon>Iridoideae</taxon>
        <taxon>Irideae</taxon>
        <taxon>Iris</taxon>
    </lineage>
</organism>
<evidence type="ECO:0000256" key="2">
    <source>
        <dbReference type="ARBA" id="ARBA00033753"/>
    </source>
</evidence>
<keyword evidence="3" id="KW-1133">Transmembrane helix</keyword>
<keyword evidence="1" id="KW-0949">S-adenosyl-L-methionine</keyword>
<evidence type="ECO:0000256" key="3">
    <source>
        <dbReference type="SAM" id="Phobius"/>
    </source>
</evidence>
<dbReference type="PANTHER" id="PTHR12818:SF0">
    <property type="entry name" value="TRNA (ADENINE(37)-N6)-METHYLTRANSFERASE"/>
    <property type="match status" value="1"/>
</dbReference>
<feature type="transmembrane region" description="Helical" evidence="3">
    <location>
        <begin position="12"/>
        <end position="33"/>
    </location>
</feature>
<keyword evidence="3" id="KW-0812">Transmembrane</keyword>
<dbReference type="InterPro" id="IPR036413">
    <property type="entry name" value="YaeB-like_sf"/>
</dbReference>
<comment type="similarity">
    <text evidence="2">Belongs to the tRNA methyltransferase O family.</text>
</comment>
<evidence type="ECO:0000259" key="4">
    <source>
        <dbReference type="PROSITE" id="PS51668"/>
    </source>
</evidence>
<feature type="domain" description="TsaA-like" evidence="4">
    <location>
        <begin position="97"/>
        <end position="243"/>
    </location>
</feature>
<dbReference type="InterPro" id="IPR036414">
    <property type="entry name" value="YaeB_N_sf"/>
</dbReference>
<protein>
    <recommendedName>
        <fullName evidence="4">TsaA-like domain-containing protein</fullName>
    </recommendedName>
</protein>
<dbReference type="Gene3D" id="2.40.30.70">
    <property type="entry name" value="YaeB-like"/>
    <property type="match status" value="1"/>
</dbReference>
<evidence type="ECO:0000313" key="5">
    <source>
        <dbReference type="EMBL" id="KAJ6815618.1"/>
    </source>
</evidence>
<proteinExistence type="inferred from homology"/>
<dbReference type="EMBL" id="JANAVB010028818">
    <property type="protein sequence ID" value="KAJ6815618.1"/>
    <property type="molecule type" value="Genomic_DNA"/>
</dbReference>
<keyword evidence="6" id="KW-1185">Reference proteome</keyword>
<dbReference type="PROSITE" id="PS51668">
    <property type="entry name" value="TSAA_2"/>
    <property type="match status" value="1"/>
</dbReference>
<accession>A0AAX6FHH7</accession>
<dbReference type="AlphaFoldDB" id="A0AAX6FHH7"/>
<reference evidence="5" key="2">
    <citation type="submission" date="2023-04" db="EMBL/GenBank/DDBJ databases">
        <authorList>
            <person name="Bruccoleri R.E."/>
            <person name="Oakeley E.J."/>
            <person name="Faust A.-M."/>
            <person name="Dessus-Babus S."/>
            <person name="Altorfer M."/>
            <person name="Burckhardt D."/>
            <person name="Oertli M."/>
            <person name="Naumann U."/>
            <person name="Petersen F."/>
            <person name="Wong J."/>
        </authorList>
    </citation>
    <scope>NUCLEOTIDE SEQUENCE</scope>
    <source>
        <strain evidence="5">GSM-AAB239-AS_SAM_17_03QT</strain>
        <tissue evidence="5">Leaf</tissue>
    </source>
</reference>
<evidence type="ECO:0000313" key="6">
    <source>
        <dbReference type="Proteomes" id="UP001140949"/>
    </source>
</evidence>
<name>A0AAX6FHH7_IRIPA</name>
<dbReference type="InterPro" id="IPR023370">
    <property type="entry name" value="TrmO-like_N"/>
</dbReference>
<dbReference type="InterPro" id="IPR040372">
    <property type="entry name" value="YaeB-like"/>
</dbReference>
<sequence>MSTVQGTKWVRLSTIALSVTAAAVSLTAAYFSISSRRRKSKALASRIRELEASFDASLSSVSSERRGRIRAQQELRQALATQSNSDGAAAAASYYPMVPIGTVRSCFSTRNGTPRQPQLVPLSRACLIFDPTRVPSEALEGLADYSHCWVLYVFHMNTNLDKSWKEPSRSKLKAKVRVPRLKGGKMGVFATRSPHRPSPIGLSVAKVEALDRHAILLSGVDLVDGTPVLDIKPYLPFSDCIQDATAPAWIKEENALAVASVSFSTDFPSSLSKCWTTAGKQSLYASAEDFQSLIKQVLSWDIRSLSQQTRPHHASGNGDLSLSAMELGVCNGEESHRALNGKKASSQLLTDITYHLVMEGVDISYRIDGNSNITVENAAALLCDAKNVDKDHYNYSRWREKLAQK</sequence>
<dbReference type="CDD" id="cd09281">
    <property type="entry name" value="UPF0066"/>
    <property type="match status" value="1"/>
</dbReference>
<dbReference type="Pfam" id="PF01980">
    <property type="entry name" value="TrmO_N"/>
    <property type="match status" value="1"/>
</dbReference>
<comment type="caution">
    <text evidence="5">The sequence shown here is derived from an EMBL/GenBank/DDBJ whole genome shotgun (WGS) entry which is preliminary data.</text>
</comment>
<reference evidence="5" key="1">
    <citation type="journal article" date="2023" name="GigaByte">
        <title>Genome assembly of the bearded iris, Iris pallida Lam.</title>
        <authorList>
            <person name="Bruccoleri R.E."/>
            <person name="Oakeley E.J."/>
            <person name="Faust A.M.E."/>
            <person name="Altorfer M."/>
            <person name="Dessus-Babus S."/>
            <person name="Burckhardt D."/>
            <person name="Oertli M."/>
            <person name="Naumann U."/>
            <person name="Petersen F."/>
            <person name="Wong J."/>
        </authorList>
    </citation>
    <scope>NUCLEOTIDE SEQUENCE</scope>
    <source>
        <strain evidence="5">GSM-AAB239-AS_SAM_17_03QT</strain>
    </source>
</reference>
<keyword evidence="3" id="KW-0472">Membrane</keyword>
<dbReference type="Proteomes" id="UP001140949">
    <property type="component" value="Unassembled WGS sequence"/>
</dbReference>
<dbReference type="PANTHER" id="PTHR12818">
    <property type="entry name" value="TRNA (ADENINE(37)-N6)-METHYLTRANSFERASE"/>
    <property type="match status" value="1"/>
</dbReference>